<comment type="similarity">
    <text evidence="1">Belongs to the short-chain dehydrogenases/reductases (SDR) family.</text>
</comment>
<protein>
    <submittedName>
        <fullName evidence="4">NAD(P)-binding domain protein</fullName>
    </submittedName>
</protein>
<evidence type="ECO:0000313" key="4">
    <source>
        <dbReference type="EMBL" id="KZZ92978.1"/>
    </source>
</evidence>
<evidence type="ECO:0000256" key="2">
    <source>
        <dbReference type="ARBA" id="ARBA00022857"/>
    </source>
</evidence>
<dbReference type="PANTHER" id="PTHR43618">
    <property type="entry name" value="7-ALPHA-HYDROXYSTEROID DEHYDROGENASE"/>
    <property type="match status" value="1"/>
</dbReference>
<dbReference type="SUPFAM" id="SSF51735">
    <property type="entry name" value="NAD(P)-binding Rossmann-fold domains"/>
    <property type="match status" value="1"/>
</dbReference>
<accession>A0A167ZQR4</accession>
<dbReference type="STRING" id="1081109.A0A167ZQR4"/>
<reference evidence="4 5" key="1">
    <citation type="journal article" date="2016" name="Genome Biol. Evol.">
        <title>Divergent and convergent evolution of fungal pathogenicity.</title>
        <authorList>
            <person name="Shang Y."/>
            <person name="Xiao G."/>
            <person name="Zheng P."/>
            <person name="Cen K."/>
            <person name="Zhan S."/>
            <person name="Wang C."/>
        </authorList>
    </citation>
    <scope>NUCLEOTIDE SEQUENCE [LARGE SCALE GENOMIC DNA]</scope>
    <source>
        <strain evidence="4 5">RCEF 2490</strain>
    </source>
</reference>
<dbReference type="EMBL" id="AZGY01000014">
    <property type="protein sequence ID" value="KZZ92978.1"/>
    <property type="molecule type" value="Genomic_DNA"/>
</dbReference>
<organism evidence="4 5">
    <name type="scientific">Moelleriella libera RCEF 2490</name>
    <dbReference type="NCBI Taxonomy" id="1081109"/>
    <lineage>
        <taxon>Eukaryota</taxon>
        <taxon>Fungi</taxon>
        <taxon>Dikarya</taxon>
        <taxon>Ascomycota</taxon>
        <taxon>Pezizomycotina</taxon>
        <taxon>Sordariomycetes</taxon>
        <taxon>Hypocreomycetidae</taxon>
        <taxon>Hypocreales</taxon>
        <taxon>Clavicipitaceae</taxon>
        <taxon>Moelleriella</taxon>
    </lineage>
</organism>
<dbReference type="Proteomes" id="UP000078544">
    <property type="component" value="Unassembled WGS sequence"/>
</dbReference>
<sequence length="181" mass="19796">MFARLLVDKGAARVYLGGRREQFLQKAIENIGNPKIAAVKCDVMNKDSLRAAADFVERDAGFLNLLICGAGLSGPEPAHLDDHTTLEEWAQGNFAADFQGYVDTFAANVAAPWYTTMAFLKLLDLGNKKQNLLQNSQVLITSPYAAFDRVASAGWAYCQSKTAATLAANQLARVLPQWDIR</sequence>
<dbReference type="AlphaFoldDB" id="A0A167ZQR4"/>
<proteinExistence type="inferred from homology"/>
<dbReference type="OrthoDB" id="2962696at2759"/>
<dbReference type="Pfam" id="PF00106">
    <property type="entry name" value="adh_short"/>
    <property type="match status" value="1"/>
</dbReference>
<evidence type="ECO:0000256" key="3">
    <source>
        <dbReference type="ARBA" id="ARBA00023002"/>
    </source>
</evidence>
<keyword evidence="2" id="KW-0521">NADP</keyword>
<dbReference type="InterPro" id="IPR002347">
    <property type="entry name" value="SDR_fam"/>
</dbReference>
<dbReference type="Gene3D" id="3.40.50.720">
    <property type="entry name" value="NAD(P)-binding Rossmann-like Domain"/>
    <property type="match status" value="1"/>
</dbReference>
<dbReference type="InterPro" id="IPR036291">
    <property type="entry name" value="NAD(P)-bd_dom_sf"/>
</dbReference>
<comment type="caution">
    <text evidence="4">The sequence shown here is derived from an EMBL/GenBank/DDBJ whole genome shotgun (WGS) entry which is preliminary data.</text>
</comment>
<gene>
    <name evidence="4" type="ORF">AAL_06010</name>
</gene>
<evidence type="ECO:0000313" key="5">
    <source>
        <dbReference type="Proteomes" id="UP000078544"/>
    </source>
</evidence>
<keyword evidence="5" id="KW-1185">Reference proteome</keyword>
<name>A0A167ZQR4_9HYPO</name>
<dbReference type="InterPro" id="IPR052178">
    <property type="entry name" value="Sec_Metab_Biosynth_SDR"/>
</dbReference>
<dbReference type="GO" id="GO:0016491">
    <property type="term" value="F:oxidoreductase activity"/>
    <property type="evidence" value="ECO:0007669"/>
    <property type="project" value="UniProtKB-KW"/>
</dbReference>
<dbReference type="PANTHER" id="PTHR43618:SF18">
    <property type="entry name" value="SHORT CHAIN DEHYDROGENASE_REDUCTASE FAMILY (AFU_ORTHOLOGUE AFUA_5G12480)"/>
    <property type="match status" value="1"/>
</dbReference>
<keyword evidence="3" id="KW-0560">Oxidoreductase</keyword>
<evidence type="ECO:0000256" key="1">
    <source>
        <dbReference type="ARBA" id="ARBA00006484"/>
    </source>
</evidence>